<dbReference type="InterPro" id="IPR035965">
    <property type="entry name" value="PAS-like_dom_sf"/>
</dbReference>
<dbReference type="PROSITE" id="PS50888">
    <property type="entry name" value="BHLH"/>
    <property type="match status" value="1"/>
</dbReference>
<dbReference type="Gene3D" id="4.10.280.10">
    <property type="entry name" value="Helix-loop-helix DNA-binding domain"/>
    <property type="match status" value="1"/>
</dbReference>
<dbReference type="InterPro" id="IPR000014">
    <property type="entry name" value="PAS"/>
</dbReference>
<dbReference type="InterPro" id="IPR001067">
    <property type="entry name" value="Nuc_translocat"/>
</dbReference>
<feature type="region of interest" description="Disordered" evidence="9">
    <location>
        <begin position="520"/>
        <end position="559"/>
    </location>
</feature>
<dbReference type="Pfam" id="PF14598">
    <property type="entry name" value="PAS_11"/>
    <property type="match status" value="1"/>
</dbReference>
<evidence type="ECO:0000256" key="6">
    <source>
        <dbReference type="ARBA" id="ARBA00023163"/>
    </source>
</evidence>
<protein>
    <submittedName>
        <fullName evidence="12">Circadian locomoter output cycles protein kaput</fullName>
    </submittedName>
</protein>
<dbReference type="GO" id="GO:0046983">
    <property type="term" value="F:protein dimerization activity"/>
    <property type="evidence" value="ECO:0007669"/>
    <property type="project" value="InterPro"/>
</dbReference>
<dbReference type="SUPFAM" id="SSF47459">
    <property type="entry name" value="HLH, helix-loop-helix DNA-binding domain"/>
    <property type="match status" value="1"/>
</dbReference>
<dbReference type="GO" id="GO:1990513">
    <property type="term" value="C:CLOCK-BMAL transcription complex"/>
    <property type="evidence" value="ECO:0007669"/>
    <property type="project" value="TreeGrafter"/>
</dbReference>
<dbReference type="SMART" id="SM00353">
    <property type="entry name" value="HLH"/>
    <property type="match status" value="1"/>
</dbReference>
<dbReference type="Proteomes" id="UP000053240">
    <property type="component" value="Unassembled WGS sequence"/>
</dbReference>
<proteinExistence type="predicted"/>
<evidence type="ECO:0000256" key="9">
    <source>
        <dbReference type="SAM" id="MobiDB-lite"/>
    </source>
</evidence>
<dbReference type="PROSITE" id="PS50112">
    <property type="entry name" value="PAS"/>
    <property type="match status" value="2"/>
</dbReference>
<evidence type="ECO:0000256" key="4">
    <source>
        <dbReference type="ARBA" id="ARBA00023125"/>
    </source>
</evidence>
<keyword evidence="13" id="KW-1185">Reference proteome</keyword>
<dbReference type="InterPro" id="IPR013767">
    <property type="entry name" value="PAS_fold"/>
</dbReference>
<dbReference type="PRINTS" id="PR00785">
    <property type="entry name" value="NCTRNSLOCATR"/>
</dbReference>
<dbReference type="GO" id="GO:0000978">
    <property type="term" value="F:RNA polymerase II cis-regulatory region sequence-specific DNA binding"/>
    <property type="evidence" value="ECO:0007669"/>
    <property type="project" value="TreeGrafter"/>
</dbReference>
<dbReference type="SUPFAM" id="SSF55785">
    <property type="entry name" value="PYP-like sensor domain (PAS domain)"/>
    <property type="match status" value="2"/>
</dbReference>
<feature type="domain" description="BHLH" evidence="11">
    <location>
        <begin position="11"/>
        <end position="61"/>
    </location>
</feature>
<evidence type="ECO:0000256" key="1">
    <source>
        <dbReference type="ARBA" id="ARBA00022737"/>
    </source>
</evidence>
<dbReference type="GO" id="GO:0032922">
    <property type="term" value="P:circadian regulation of gene expression"/>
    <property type="evidence" value="ECO:0007669"/>
    <property type="project" value="InterPro"/>
</dbReference>
<evidence type="ECO:0000256" key="5">
    <source>
        <dbReference type="ARBA" id="ARBA00023159"/>
    </source>
</evidence>
<keyword evidence="4" id="KW-0238">DNA-binding</keyword>
<feature type="domain" description="PAS" evidence="10">
    <location>
        <begin position="84"/>
        <end position="149"/>
    </location>
</feature>
<reference evidence="12 13" key="1">
    <citation type="journal article" date="2015" name="Nat. Commun.">
        <title>Outbred genome sequencing and CRISPR/Cas9 gene editing in butterflies.</title>
        <authorList>
            <person name="Li X."/>
            <person name="Fan D."/>
            <person name="Zhang W."/>
            <person name="Liu G."/>
            <person name="Zhang L."/>
            <person name="Zhao L."/>
            <person name="Fang X."/>
            <person name="Chen L."/>
            <person name="Dong Y."/>
            <person name="Chen Y."/>
            <person name="Ding Y."/>
            <person name="Zhao R."/>
            <person name="Feng M."/>
            <person name="Zhu Y."/>
            <person name="Feng Y."/>
            <person name="Jiang X."/>
            <person name="Zhu D."/>
            <person name="Xiang H."/>
            <person name="Feng X."/>
            <person name="Li S."/>
            <person name="Wang J."/>
            <person name="Zhang G."/>
            <person name="Kronforst M.R."/>
            <person name="Wang W."/>
        </authorList>
    </citation>
    <scope>NUCLEOTIDE SEQUENCE [LARGE SCALE GENOMIC DNA]</scope>
    <source>
        <strain evidence="12">Ya'a_city_454_Pm</strain>
        <tissue evidence="12">Whole body</tissue>
    </source>
</reference>
<dbReference type="CDD" id="cd00130">
    <property type="entry name" value="PAS"/>
    <property type="match status" value="2"/>
</dbReference>
<evidence type="ECO:0000256" key="3">
    <source>
        <dbReference type="ARBA" id="ARBA00023108"/>
    </source>
</evidence>
<feature type="domain" description="PAS" evidence="10">
    <location>
        <begin position="303"/>
        <end position="350"/>
    </location>
</feature>
<organism evidence="12 13">
    <name type="scientific">Papilio machaon</name>
    <name type="common">Old World swallowtail butterfly</name>
    <dbReference type="NCBI Taxonomy" id="76193"/>
    <lineage>
        <taxon>Eukaryota</taxon>
        <taxon>Metazoa</taxon>
        <taxon>Ecdysozoa</taxon>
        <taxon>Arthropoda</taxon>
        <taxon>Hexapoda</taxon>
        <taxon>Insecta</taxon>
        <taxon>Pterygota</taxon>
        <taxon>Neoptera</taxon>
        <taxon>Endopterygota</taxon>
        <taxon>Lepidoptera</taxon>
        <taxon>Glossata</taxon>
        <taxon>Ditrysia</taxon>
        <taxon>Papilionoidea</taxon>
        <taxon>Papilionidae</taxon>
        <taxon>Papilioninae</taxon>
        <taxon>Papilio</taxon>
    </lineage>
</organism>
<keyword evidence="6" id="KW-0804">Transcription</keyword>
<dbReference type="Pfam" id="PF00010">
    <property type="entry name" value="HLH"/>
    <property type="match status" value="1"/>
</dbReference>
<dbReference type="InterPro" id="IPR036638">
    <property type="entry name" value="HLH_DNA-bd_sf"/>
</dbReference>
<dbReference type="InterPro" id="IPR047230">
    <property type="entry name" value="CLOCK-like"/>
</dbReference>
<gene>
    <name evidence="12" type="ORF">RR48_14096</name>
</gene>
<dbReference type="Gene3D" id="3.30.450.20">
    <property type="entry name" value="PAS domain"/>
    <property type="match status" value="2"/>
</dbReference>
<dbReference type="InParanoid" id="A0A194QLE2"/>
<evidence type="ECO:0000313" key="12">
    <source>
        <dbReference type="EMBL" id="KPJ06357.1"/>
    </source>
</evidence>
<evidence type="ECO:0000259" key="10">
    <source>
        <dbReference type="PROSITE" id="PS50112"/>
    </source>
</evidence>
<dbReference type="GO" id="GO:0045944">
    <property type="term" value="P:positive regulation of transcription by RNA polymerase II"/>
    <property type="evidence" value="ECO:0007669"/>
    <property type="project" value="UniProtKB-ARBA"/>
</dbReference>
<feature type="region of interest" description="Disordered" evidence="9">
    <location>
        <begin position="407"/>
        <end position="434"/>
    </location>
</feature>
<dbReference type="STRING" id="76193.A0A194QLE2"/>
<keyword evidence="2" id="KW-0805">Transcription regulation</keyword>
<dbReference type="FunCoup" id="A0A194QLE2">
    <property type="interactions" value="30"/>
</dbReference>
<dbReference type="SMART" id="SM00091">
    <property type="entry name" value="PAS"/>
    <property type="match status" value="2"/>
</dbReference>
<keyword evidence="5" id="KW-0010">Activator</keyword>
<dbReference type="InterPro" id="IPR001610">
    <property type="entry name" value="PAC"/>
</dbReference>
<dbReference type="PANTHER" id="PTHR46055">
    <property type="entry name" value="CIRCADIAN LOCOMOTER OUTPUT CYCLES PROTEIN KAPUT"/>
    <property type="match status" value="1"/>
</dbReference>
<sequence>MEDDSDDKDDTKRRTRNLSEKKRRDTFNMLVNELSSMVTSGNRKMDKSTVLKSTISFLKNHNEVTVRSKVHDVQEDWKPAFLSNEEFTYLVLEALEGFVMVFSATGQIYYVSESIASLLGHNPADLINKSVFDLTFEDDLPNLYNLLQNPGTAIDPTQPFVRERMGDCRVPNPLLERETKGIRSHCRLVLCLDDLKISVSRDDNKNPKVDRHENEIRFQCHLRRSTLDFRDDPVYELIEFNGHFRTNMEHNEADEMSGYQQEHESRLLFVCTGRLYTPQLIRDVSLVDTNRNEFTSRHSLEWKFLFLDHRAPPIIGYLPFEVLGTSGFDYYHFDDLEKVITCHEALMQKGELTSCYYRFLTKGQQWIWLQTRFYITYHQWNSKPEFVVCNHRVVSYADIVKSTKQEQTKMGGASDMDGNQCGKEPAQETSMVPLSSPTYMSDAGDTYGGSYHTISQSHRERDICRAMAPFQSRALGGRTAPYLNPAPYSIAAPSDSVKSASGSTSGTVTTVCTAGTTVSWPRSNPRYMGSDNGSLSGESRSSHRNTTEQKPVARTRNNCGPCHGNMMMFSQTHKSFEPMLAPQYGIGAQYLEPASYVGAVGVPGVLPVSLPPLPVIVSPDQTQIQRQEQLQRKHEELQQMIVRQQEELRQVKEQLMLARLGILQPLVNVPNAYAAIEDNEQSQHMPAQITYDDSQGGVAPDYQEPSSSTDPRHDMP</sequence>
<feature type="region of interest" description="Disordered" evidence="9">
    <location>
        <begin position="681"/>
        <end position="716"/>
    </location>
</feature>
<dbReference type="SMART" id="SM00086">
    <property type="entry name" value="PAC"/>
    <property type="match status" value="1"/>
</dbReference>
<dbReference type="GO" id="GO:0000981">
    <property type="term" value="F:DNA-binding transcription factor activity, RNA polymerase II-specific"/>
    <property type="evidence" value="ECO:0007669"/>
    <property type="project" value="InterPro"/>
</dbReference>
<evidence type="ECO:0000256" key="8">
    <source>
        <dbReference type="SAM" id="Coils"/>
    </source>
</evidence>
<accession>A0A194QLE2</accession>
<keyword evidence="7" id="KW-0539">Nucleus</keyword>
<evidence type="ECO:0000259" key="11">
    <source>
        <dbReference type="PROSITE" id="PS50888"/>
    </source>
</evidence>
<keyword evidence="3" id="KW-0090">Biological rhythms</keyword>
<evidence type="ECO:0000256" key="7">
    <source>
        <dbReference type="ARBA" id="ARBA00023242"/>
    </source>
</evidence>
<dbReference type="EMBL" id="KQ461196">
    <property type="protein sequence ID" value="KPJ06357.1"/>
    <property type="molecule type" value="Genomic_DNA"/>
</dbReference>
<keyword evidence="8" id="KW-0175">Coiled coil</keyword>
<dbReference type="AlphaFoldDB" id="A0A194QLE2"/>
<dbReference type="GO" id="GO:0005737">
    <property type="term" value="C:cytoplasm"/>
    <property type="evidence" value="ECO:0007669"/>
    <property type="project" value="InterPro"/>
</dbReference>
<dbReference type="PANTHER" id="PTHR46055:SF3">
    <property type="entry name" value="CIRCADIAN LOCOMOTER OUTPUT CYCLES PROTEIN KAPUT"/>
    <property type="match status" value="1"/>
</dbReference>
<evidence type="ECO:0000313" key="13">
    <source>
        <dbReference type="Proteomes" id="UP000053240"/>
    </source>
</evidence>
<name>A0A194QLE2_PAPMA</name>
<keyword evidence="1" id="KW-0677">Repeat</keyword>
<feature type="coiled-coil region" evidence="8">
    <location>
        <begin position="627"/>
        <end position="654"/>
    </location>
</feature>
<evidence type="ECO:0000256" key="2">
    <source>
        <dbReference type="ARBA" id="ARBA00023015"/>
    </source>
</evidence>
<dbReference type="Pfam" id="PF00989">
    <property type="entry name" value="PAS"/>
    <property type="match status" value="1"/>
</dbReference>
<dbReference type="InterPro" id="IPR011598">
    <property type="entry name" value="bHLH_dom"/>
</dbReference>